<name>A0A704A1F8_SALEN</name>
<evidence type="ECO:0000313" key="1">
    <source>
        <dbReference type="EMBL" id="HAC7847733.1"/>
    </source>
</evidence>
<reference evidence="1" key="2">
    <citation type="submission" date="2018-09" db="EMBL/GenBank/DDBJ databases">
        <authorList>
            <consortium name="NCBI Pathogen Detection Project"/>
        </authorList>
    </citation>
    <scope>NUCLEOTIDE SEQUENCE</scope>
    <source>
        <strain evidence="1">SAL3113</strain>
    </source>
</reference>
<feature type="non-terminal residue" evidence="1">
    <location>
        <position position="23"/>
    </location>
</feature>
<organism evidence="1">
    <name type="scientific">Salmonella enteritidis</name>
    <dbReference type="NCBI Taxonomy" id="149539"/>
    <lineage>
        <taxon>Bacteria</taxon>
        <taxon>Pseudomonadati</taxon>
        <taxon>Pseudomonadota</taxon>
        <taxon>Gammaproteobacteria</taxon>
        <taxon>Enterobacterales</taxon>
        <taxon>Enterobacteriaceae</taxon>
        <taxon>Salmonella</taxon>
    </lineage>
</organism>
<dbReference type="AlphaFoldDB" id="A0A704A1F8"/>
<comment type="caution">
    <text evidence="1">The sequence shown here is derived from an EMBL/GenBank/DDBJ whole genome shotgun (WGS) entry which is preliminary data.</text>
</comment>
<gene>
    <name evidence="1" type="ORF">G0G04_16080</name>
</gene>
<dbReference type="EMBL" id="DAAMRG010000119">
    <property type="protein sequence ID" value="HAC7847733.1"/>
    <property type="molecule type" value="Genomic_DNA"/>
</dbReference>
<reference evidence="1" key="1">
    <citation type="journal article" date="2018" name="Genome Biol.">
        <title>SKESA: strategic k-mer extension for scrupulous assemblies.</title>
        <authorList>
            <person name="Souvorov A."/>
            <person name="Agarwala R."/>
            <person name="Lipman D.J."/>
        </authorList>
    </citation>
    <scope>NUCLEOTIDE SEQUENCE</scope>
    <source>
        <strain evidence="1">SAL3113</strain>
    </source>
</reference>
<protein>
    <submittedName>
        <fullName evidence="1">Entericidin B</fullName>
    </submittedName>
</protein>
<proteinExistence type="predicted"/>
<accession>A0A704A1F8</accession>
<sequence length="23" mass="2799">MKFFKKVIRVRKSEKRGSFVQVT</sequence>